<keyword evidence="3" id="KW-1185">Reference proteome</keyword>
<evidence type="ECO:0000313" key="3">
    <source>
        <dbReference type="Proteomes" id="UP000215158"/>
    </source>
</evidence>
<dbReference type="OrthoDB" id="9868648at2"/>
<geneLocation type="plasmid" evidence="2 3">
    <name>pBN2</name>
</geneLocation>
<proteinExistence type="predicted"/>
<name>A0A248VX68_9BURK</name>
<dbReference type="Proteomes" id="UP000215158">
    <property type="component" value="Plasmid pBN2"/>
</dbReference>
<organism evidence="2 3">
    <name type="scientific">Paraburkholderia aromaticivorans</name>
    <dbReference type="NCBI Taxonomy" id="2026199"/>
    <lineage>
        <taxon>Bacteria</taxon>
        <taxon>Pseudomonadati</taxon>
        <taxon>Pseudomonadota</taxon>
        <taxon>Betaproteobacteria</taxon>
        <taxon>Burkholderiales</taxon>
        <taxon>Burkholderiaceae</taxon>
        <taxon>Paraburkholderia</taxon>
    </lineage>
</organism>
<accession>A0A248VX68</accession>
<keyword evidence="2" id="KW-0614">Plasmid</keyword>
<dbReference type="RefSeq" id="WP_095423452.1">
    <property type="nucleotide sequence ID" value="NZ_CP022992.1"/>
</dbReference>
<dbReference type="AlphaFoldDB" id="A0A248VX68"/>
<protein>
    <submittedName>
        <fullName evidence="2">Uncharacterized protein</fullName>
    </submittedName>
</protein>
<dbReference type="KEGG" id="parb:CJU94_36135"/>
<feature type="coiled-coil region" evidence="1">
    <location>
        <begin position="196"/>
        <end position="230"/>
    </location>
</feature>
<evidence type="ECO:0000256" key="1">
    <source>
        <dbReference type="SAM" id="Coils"/>
    </source>
</evidence>
<dbReference type="EMBL" id="CP022992">
    <property type="protein sequence ID" value="ASW03636.1"/>
    <property type="molecule type" value="Genomic_DNA"/>
</dbReference>
<sequence length="299" mass="33420">MASDRGYDIDAAYVLVDLLQRVEPGAVTGALLAEARAISSGSSELAMLEQSDCLTRIARGLMDGKVQERIKDLREQSGRVHDHEQAVESTCGKIESAAGVVWAILFRLSEVTQFGERDAIPRAMPRNFETSRFDIDRLLAVSKPYAEWSPETQDYLLKGMAADLAAYRELFDAFTGGEEYVEKFELIVRPGQLYRLIELSDSREELHAKAEQLIKNLDALKKEMAGIRDLGPHVDHWWRDFLIGLRGELVAGELSQGLAPFVRPMKKLEVGTMIQVSNRLLRDDQQVIPRHEATAVPAG</sequence>
<reference evidence="2 3" key="1">
    <citation type="submission" date="2017-08" db="EMBL/GenBank/DDBJ databases">
        <title>Identification and genetic characteristics of simultaneous BTEX- and naphthalene-degrading Paraburkholderia sp. BN5 isolated from petroleum-contaminated soil.</title>
        <authorList>
            <person name="Lee Y."/>
            <person name="Jeon C.O."/>
        </authorList>
    </citation>
    <scope>NUCLEOTIDE SEQUENCE [LARGE SCALE GENOMIC DNA]</scope>
    <source>
        <strain evidence="2 3">BN5</strain>
        <plasmid evidence="2 3">pBN2</plasmid>
    </source>
</reference>
<keyword evidence="1" id="KW-0175">Coiled coil</keyword>
<gene>
    <name evidence="2" type="ORF">CJU94_36135</name>
</gene>
<evidence type="ECO:0000313" key="2">
    <source>
        <dbReference type="EMBL" id="ASW03636.1"/>
    </source>
</evidence>